<dbReference type="InterPro" id="IPR001753">
    <property type="entry name" value="Enoyl-CoA_hydra/iso"/>
</dbReference>
<comment type="catalytic activity">
    <reaction evidence="12">
        <text>(2E)-tetradecenoyl-CoA = (3Z)-tetradecenoyl-CoA</text>
        <dbReference type="Rhea" id="RHEA:29847"/>
        <dbReference type="ChEBI" id="CHEBI:61405"/>
        <dbReference type="ChEBI" id="CHEBI:61968"/>
    </reaction>
    <physiologicalReaction direction="right-to-left" evidence="12">
        <dbReference type="Rhea" id="RHEA:29849"/>
    </physiologicalReaction>
</comment>
<dbReference type="InterPro" id="IPR018376">
    <property type="entry name" value="Enoyl-CoA_hyd/isom_CS"/>
</dbReference>
<comment type="pathway">
    <text evidence="2">Lipid metabolism; fatty acid beta-oxidation.</text>
</comment>
<comment type="subunit">
    <text evidence="4">Homotrimer.</text>
</comment>
<dbReference type="Pfam" id="PF00378">
    <property type="entry name" value="ECH_1"/>
    <property type="match status" value="1"/>
</dbReference>
<evidence type="ECO:0000313" key="20">
    <source>
        <dbReference type="Proteomes" id="UP001153069"/>
    </source>
</evidence>
<keyword evidence="7" id="KW-0007">Acetylation</keyword>
<comment type="function">
    <text evidence="15">Key enzyme of fatty acid beta-oxidation. Able to isomerize both 3-cis (3Z) and 3-trans (3E) double bonds into the 2-trans (2E) form in a range of enoyl-CoA species, with a preference for (3Z)-enoyl-CoAs over (3E)-enoyl-CoAs. The catalytic efficiency of this enzyme is not affected by the fatty acyl chain length.</text>
</comment>
<accession>A0A9N8E4E0</accession>
<evidence type="ECO:0000256" key="9">
    <source>
        <dbReference type="ARBA" id="ARBA00023128"/>
    </source>
</evidence>
<keyword evidence="8" id="KW-0443">Lipid metabolism</keyword>
<dbReference type="GO" id="GO:0004165">
    <property type="term" value="F:delta(3)-delta(2)-enoyl-CoA isomerase activity"/>
    <property type="evidence" value="ECO:0007669"/>
    <property type="project" value="UniProtKB-EC"/>
</dbReference>
<comment type="catalytic activity">
    <reaction evidence="14">
        <text>(3Z)-octenoyl-CoA = (2E)-octenoyl-CoA</text>
        <dbReference type="Rhea" id="RHEA:46044"/>
        <dbReference type="ChEBI" id="CHEBI:62242"/>
        <dbReference type="ChEBI" id="CHEBI:85640"/>
    </reaction>
    <physiologicalReaction direction="left-to-right" evidence="14">
        <dbReference type="Rhea" id="RHEA:46045"/>
    </physiologicalReaction>
</comment>
<proteinExistence type="inferred from homology"/>
<comment type="catalytic activity">
    <reaction evidence="11">
        <text>(3Z)-decenoyl-CoA = (2E)-decenoyl-CoA</text>
        <dbReference type="Rhea" id="RHEA:77195"/>
        <dbReference type="ChEBI" id="CHEBI:61406"/>
        <dbReference type="ChEBI" id="CHEBI:195601"/>
    </reaction>
    <physiologicalReaction direction="left-to-right" evidence="11">
        <dbReference type="Rhea" id="RHEA:77196"/>
    </physiologicalReaction>
</comment>
<evidence type="ECO:0000256" key="14">
    <source>
        <dbReference type="ARBA" id="ARBA00052542"/>
    </source>
</evidence>
<dbReference type="Gene3D" id="6.10.250.170">
    <property type="match status" value="1"/>
</dbReference>
<comment type="subcellular location">
    <subcellularLocation>
        <location evidence="1">Mitochondrion matrix</location>
    </subcellularLocation>
</comment>
<name>A0A9N8E4E0_9STRA</name>
<keyword evidence="5" id="KW-0276">Fatty acid metabolism</keyword>
<dbReference type="PROSITE" id="PS00166">
    <property type="entry name" value="ENOYL_COA_HYDRATASE"/>
    <property type="match status" value="1"/>
</dbReference>
<reference evidence="19" key="1">
    <citation type="submission" date="2020-06" db="EMBL/GenBank/DDBJ databases">
        <authorList>
            <consortium name="Plant Systems Biology data submission"/>
        </authorList>
    </citation>
    <scope>NUCLEOTIDE SEQUENCE</scope>
    <source>
        <strain evidence="19">D6</strain>
    </source>
</reference>
<dbReference type="Proteomes" id="UP001153069">
    <property type="component" value="Unassembled WGS sequence"/>
</dbReference>
<sequence length="294" mass="31975">MLVATLSKRLLRVGQAKRCGLSLRSFSDAKDKDLVLTSIDGDTGVATITMNQAPVNSLSLEMCQAITTAIKEVESQPEIQSLVLASSLPGVFCAGLDITELHKPDEKRLTDFWHSFQQIYFDLYGSRLATIAAIAGHAPAAGCMLALSCDYRIMVSGAGSKKPSTIGLNETKLGIVAPSWLGYQYIDTIGQRQAELGLSLGLLHQPEQALAIGLVDELVPREEVLSRAQAEAVKWGKIPAKARLASKMLARKARLDHLAATRKEDNDFFRSFVTNETAQKIIDGYLQSLSKKKS</sequence>
<evidence type="ECO:0000256" key="16">
    <source>
        <dbReference type="ARBA" id="ARBA00068317"/>
    </source>
</evidence>
<evidence type="ECO:0000256" key="11">
    <source>
        <dbReference type="ARBA" id="ARBA00050938"/>
    </source>
</evidence>
<dbReference type="PANTHER" id="PTHR11941">
    <property type="entry name" value="ENOYL-COA HYDRATASE-RELATED"/>
    <property type="match status" value="1"/>
</dbReference>
<protein>
    <recommendedName>
        <fullName evidence="16">Enoyl-CoA delta isomerase 1, mitochondrial</fullName>
    </recommendedName>
    <alternativeName>
        <fullName evidence="17">3,2-trans-enoyl-CoA isomerase</fullName>
    </alternativeName>
</protein>
<dbReference type="AlphaFoldDB" id="A0A9N8E4E0"/>
<evidence type="ECO:0000256" key="5">
    <source>
        <dbReference type="ARBA" id="ARBA00022832"/>
    </source>
</evidence>
<dbReference type="OrthoDB" id="1696280at2759"/>
<dbReference type="FunFam" id="3.90.226.10:FF:000034">
    <property type="entry name" value="Enoyl-CoA delta isomerase 1"/>
    <property type="match status" value="1"/>
</dbReference>
<evidence type="ECO:0000256" key="17">
    <source>
        <dbReference type="ARBA" id="ARBA00083575"/>
    </source>
</evidence>
<evidence type="ECO:0000256" key="3">
    <source>
        <dbReference type="ARBA" id="ARBA00005254"/>
    </source>
</evidence>
<gene>
    <name evidence="19" type="ORF">SEMRO_637_G179490.1</name>
</gene>
<evidence type="ECO:0000256" key="15">
    <source>
        <dbReference type="ARBA" id="ARBA00056147"/>
    </source>
</evidence>
<evidence type="ECO:0000256" key="13">
    <source>
        <dbReference type="ARBA" id="ARBA00052376"/>
    </source>
</evidence>
<evidence type="ECO:0000256" key="18">
    <source>
        <dbReference type="RuleBase" id="RU003707"/>
    </source>
</evidence>
<evidence type="ECO:0000256" key="8">
    <source>
        <dbReference type="ARBA" id="ARBA00023098"/>
    </source>
</evidence>
<dbReference type="GO" id="GO:0006635">
    <property type="term" value="P:fatty acid beta-oxidation"/>
    <property type="evidence" value="ECO:0007669"/>
    <property type="project" value="TreeGrafter"/>
</dbReference>
<dbReference type="InterPro" id="IPR029045">
    <property type="entry name" value="ClpP/crotonase-like_dom_sf"/>
</dbReference>
<dbReference type="CDD" id="cd06558">
    <property type="entry name" value="crotonase-like"/>
    <property type="match status" value="1"/>
</dbReference>
<keyword evidence="9" id="KW-0496">Mitochondrion</keyword>
<evidence type="ECO:0000256" key="2">
    <source>
        <dbReference type="ARBA" id="ARBA00005005"/>
    </source>
</evidence>
<dbReference type="GO" id="GO:0005759">
    <property type="term" value="C:mitochondrial matrix"/>
    <property type="evidence" value="ECO:0007669"/>
    <property type="project" value="UniProtKB-SubCell"/>
</dbReference>
<dbReference type="SUPFAM" id="SSF52096">
    <property type="entry name" value="ClpP/crotonase"/>
    <property type="match status" value="1"/>
</dbReference>
<evidence type="ECO:0000256" key="6">
    <source>
        <dbReference type="ARBA" id="ARBA00022946"/>
    </source>
</evidence>
<comment type="caution">
    <text evidence="19">The sequence shown here is derived from an EMBL/GenBank/DDBJ whole genome shotgun (WGS) entry which is preliminary data.</text>
</comment>
<keyword evidence="20" id="KW-1185">Reference proteome</keyword>
<evidence type="ECO:0000256" key="10">
    <source>
        <dbReference type="ARBA" id="ARBA00023235"/>
    </source>
</evidence>
<dbReference type="PANTHER" id="PTHR11941:SF45">
    <property type="entry name" value="ENOYL-COA DELTA ISOMERASE 1, MITOCHONDRIAL"/>
    <property type="match status" value="1"/>
</dbReference>
<evidence type="ECO:0000256" key="1">
    <source>
        <dbReference type="ARBA" id="ARBA00004305"/>
    </source>
</evidence>
<organism evidence="19 20">
    <name type="scientific">Seminavis robusta</name>
    <dbReference type="NCBI Taxonomy" id="568900"/>
    <lineage>
        <taxon>Eukaryota</taxon>
        <taxon>Sar</taxon>
        <taxon>Stramenopiles</taxon>
        <taxon>Ochrophyta</taxon>
        <taxon>Bacillariophyta</taxon>
        <taxon>Bacillariophyceae</taxon>
        <taxon>Bacillariophycidae</taxon>
        <taxon>Naviculales</taxon>
        <taxon>Naviculaceae</taxon>
        <taxon>Seminavis</taxon>
    </lineage>
</organism>
<keyword evidence="6" id="KW-0809">Transit peptide</keyword>
<keyword evidence="10 19" id="KW-0413">Isomerase</keyword>
<dbReference type="Gene3D" id="3.90.226.10">
    <property type="entry name" value="2-enoyl-CoA Hydratase, Chain A, domain 1"/>
    <property type="match status" value="1"/>
</dbReference>
<evidence type="ECO:0000256" key="12">
    <source>
        <dbReference type="ARBA" id="ARBA00051293"/>
    </source>
</evidence>
<dbReference type="EMBL" id="CAICTM010000636">
    <property type="protein sequence ID" value="CAB9514188.1"/>
    <property type="molecule type" value="Genomic_DNA"/>
</dbReference>
<comment type="similarity">
    <text evidence="3 18">Belongs to the enoyl-CoA hydratase/isomerase family.</text>
</comment>
<evidence type="ECO:0000256" key="4">
    <source>
        <dbReference type="ARBA" id="ARBA00011233"/>
    </source>
</evidence>
<evidence type="ECO:0000256" key="7">
    <source>
        <dbReference type="ARBA" id="ARBA00022990"/>
    </source>
</evidence>
<evidence type="ECO:0000313" key="19">
    <source>
        <dbReference type="EMBL" id="CAB9514188.1"/>
    </source>
</evidence>
<comment type="catalytic activity">
    <reaction evidence="13">
        <text>(3Z)-dodecenoyl-CoA = (2E)-dodecenoyl-CoA</text>
        <dbReference type="Rhea" id="RHEA:23716"/>
        <dbReference type="ChEBI" id="CHEBI:57330"/>
        <dbReference type="ChEBI" id="CHEBI:58543"/>
        <dbReference type="EC" id="5.3.3.8"/>
    </reaction>
    <physiologicalReaction direction="left-to-right" evidence="13">
        <dbReference type="Rhea" id="RHEA:23717"/>
    </physiologicalReaction>
</comment>